<evidence type="ECO:0000313" key="4">
    <source>
        <dbReference type="Proteomes" id="UP000735302"/>
    </source>
</evidence>
<dbReference type="EMBL" id="BLXT01007347">
    <property type="protein sequence ID" value="GFO38681.1"/>
    <property type="molecule type" value="Genomic_DNA"/>
</dbReference>
<dbReference type="Proteomes" id="UP000735302">
    <property type="component" value="Unassembled WGS sequence"/>
</dbReference>
<keyword evidence="4" id="KW-1185">Reference proteome</keyword>
<reference evidence="3 4" key="1">
    <citation type="journal article" date="2021" name="Elife">
        <title>Chloroplast acquisition without the gene transfer in kleptoplastic sea slugs, Plakobranchus ocellatus.</title>
        <authorList>
            <person name="Maeda T."/>
            <person name="Takahashi S."/>
            <person name="Yoshida T."/>
            <person name="Shimamura S."/>
            <person name="Takaki Y."/>
            <person name="Nagai Y."/>
            <person name="Toyoda A."/>
            <person name="Suzuki Y."/>
            <person name="Arimoto A."/>
            <person name="Ishii H."/>
            <person name="Satoh N."/>
            <person name="Nishiyama T."/>
            <person name="Hasebe M."/>
            <person name="Maruyama T."/>
            <person name="Minagawa J."/>
            <person name="Obokata J."/>
            <person name="Shigenobu S."/>
        </authorList>
    </citation>
    <scope>NUCLEOTIDE SEQUENCE [LARGE SCALE GENOMIC DNA]</scope>
</reference>
<accession>A0AAV4D3B4</accession>
<keyword evidence="2" id="KW-1133">Transmembrane helix</keyword>
<feature type="region of interest" description="Disordered" evidence="1">
    <location>
        <begin position="1"/>
        <end position="20"/>
    </location>
</feature>
<dbReference type="AlphaFoldDB" id="A0AAV4D3B4"/>
<organism evidence="3 4">
    <name type="scientific">Plakobranchus ocellatus</name>
    <dbReference type="NCBI Taxonomy" id="259542"/>
    <lineage>
        <taxon>Eukaryota</taxon>
        <taxon>Metazoa</taxon>
        <taxon>Spiralia</taxon>
        <taxon>Lophotrochozoa</taxon>
        <taxon>Mollusca</taxon>
        <taxon>Gastropoda</taxon>
        <taxon>Heterobranchia</taxon>
        <taxon>Euthyneura</taxon>
        <taxon>Panpulmonata</taxon>
        <taxon>Sacoglossa</taxon>
        <taxon>Placobranchoidea</taxon>
        <taxon>Plakobranchidae</taxon>
        <taxon>Plakobranchus</taxon>
    </lineage>
</organism>
<keyword evidence="2" id="KW-0812">Transmembrane</keyword>
<evidence type="ECO:0000313" key="3">
    <source>
        <dbReference type="EMBL" id="GFO38681.1"/>
    </source>
</evidence>
<name>A0AAV4D3B4_9GAST</name>
<evidence type="ECO:0000256" key="2">
    <source>
        <dbReference type="SAM" id="Phobius"/>
    </source>
</evidence>
<comment type="caution">
    <text evidence="3">The sequence shown here is derived from an EMBL/GenBank/DDBJ whole genome shotgun (WGS) entry which is preliminary data.</text>
</comment>
<proteinExistence type="predicted"/>
<sequence>MIIVRVSNDGAGSENKYENASDEDTKVMVTKMIAVVVVVVVVFLVLVTAAADDDNDDDDDDDDDDEDDDNAIFKMLTMSTQIGCS</sequence>
<gene>
    <name evidence="3" type="ORF">PoB_006518600</name>
</gene>
<protein>
    <submittedName>
        <fullName evidence="3">Uncharacterized protein</fullName>
    </submittedName>
</protein>
<keyword evidence="2" id="KW-0472">Membrane</keyword>
<evidence type="ECO:0000256" key="1">
    <source>
        <dbReference type="SAM" id="MobiDB-lite"/>
    </source>
</evidence>
<feature type="transmembrane region" description="Helical" evidence="2">
    <location>
        <begin position="32"/>
        <end position="51"/>
    </location>
</feature>